<dbReference type="GO" id="GO:0051301">
    <property type="term" value="P:cell division"/>
    <property type="evidence" value="ECO:0007669"/>
    <property type="project" value="InterPro"/>
</dbReference>
<protein>
    <recommendedName>
        <fullName evidence="4">Cell division protein FtsL</fullName>
    </recommendedName>
</protein>
<evidence type="ECO:0000256" key="1">
    <source>
        <dbReference type="SAM" id="Phobius"/>
    </source>
</evidence>
<dbReference type="Proteomes" id="UP000002939">
    <property type="component" value="Unassembled WGS sequence"/>
</dbReference>
<dbReference type="PANTHER" id="PTHR40027:SF1">
    <property type="entry name" value="CELL DIVISION PROTEIN DIVIC"/>
    <property type="match status" value="1"/>
</dbReference>
<keyword evidence="1" id="KW-0812">Transmembrane</keyword>
<keyword evidence="1" id="KW-0472">Membrane</keyword>
<dbReference type="Pfam" id="PF04977">
    <property type="entry name" value="DivIC"/>
    <property type="match status" value="1"/>
</dbReference>
<accession>D0BM50</accession>
<sequence>MNKQQEENSKIIAFESKKKKLHTNVHLPKVAVWKRVAVWHSLLMAVVIAIAGSLILQIVGQLNQAGKIEAQIVEAKKEESKVKEQQKSLVQQVELLQQDDYVAKLARSEYYLSKSGEIIFNTPDDAAQNKIQQAKDNQSRH</sequence>
<dbReference type="RefSeq" id="WP_006703329.1">
    <property type="nucleotide sequence ID" value="NZ_KI391971.1"/>
</dbReference>
<reference evidence="2" key="2">
    <citation type="submission" date="2011-10" db="EMBL/GenBank/DDBJ databases">
        <title>The Genome Sequence of Granulicatella elegans ATCC 700633.</title>
        <authorList>
            <consortium name="The Broad Institute Genome Sequencing Platform"/>
            <consortium name="The Broad Institute Genome Sequencing Center for Infectious Disease"/>
            <person name="Earl A."/>
            <person name="Ward D."/>
            <person name="Feldgarden M."/>
            <person name="Gevers D."/>
            <person name="Sibley C.D."/>
            <person name="Field T.R."/>
            <person name="Grinwis M."/>
            <person name="Eshaghurshan C.S."/>
            <person name="Surette M.G."/>
            <person name="Young S.K."/>
            <person name="Zeng Q."/>
            <person name="Gargeya S."/>
            <person name="Fitzgerald M."/>
            <person name="Haas B."/>
            <person name="Abouelleil A."/>
            <person name="Alvarado L."/>
            <person name="Arachchi H.M."/>
            <person name="Berlin A."/>
            <person name="Brown A."/>
            <person name="Chapman S.B."/>
            <person name="Chen Z."/>
            <person name="Dunbar C."/>
            <person name="Freedman E."/>
            <person name="Gearin G."/>
            <person name="Goldberg J."/>
            <person name="Griggs A."/>
            <person name="Gujja S."/>
            <person name="Heiman D."/>
            <person name="Howarth C."/>
            <person name="Larson L."/>
            <person name="Lui A."/>
            <person name="MacDonald P.J.P."/>
            <person name="Montmayeur A."/>
            <person name="Murphy C."/>
            <person name="Neiman D."/>
            <person name="Pearson M."/>
            <person name="Priest M."/>
            <person name="Roberts A."/>
            <person name="Saif S."/>
            <person name="Shea T."/>
            <person name="Shenoy N."/>
            <person name="Sisk P."/>
            <person name="Stolte C."/>
            <person name="Sykes S."/>
            <person name="Wortman J."/>
            <person name="Nusbaum C."/>
            <person name="Birren B."/>
        </authorList>
    </citation>
    <scope>NUCLEOTIDE SEQUENCE [LARGE SCALE GENOMIC DNA]</scope>
    <source>
        <strain evidence="2">ATCC 700633</strain>
    </source>
</reference>
<comment type="caution">
    <text evidence="2">The sequence shown here is derived from an EMBL/GenBank/DDBJ whole genome shotgun (WGS) entry which is preliminary data.</text>
</comment>
<evidence type="ECO:0008006" key="4">
    <source>
        <dbReference type="Google" id="ProtNLM"/>
    </source>
</evidence>
<dbReference type="InterPro" id="IPR007060">
    <property type="entry name" value="FtsL/DivIC"/>
</dbReference>
<dbReference type="eggNOG" id="COG2919">
    <property type="taxonomic scope" value="Bacteria"/>
</dbReference>
<feature type="transmembrane region" description="Helical" evidence="1">
    <location>
        <begin position="37"/>
        <end position="59"/>
    </location>
</feature>
<dbReference type="AlphaFoldDB" id="D0BM50"/>
<reference evidence="2" key="1">
    <citation type="submission" date="2009-09" db="EMBL/GenBank/DDBJ databases">
        <authorList>
            <consortium name="The Broad Institute Genome Sequencing Platform"/>
            <person name="Ward D."/>
            <person name="Feldgarden M."/>
            <person name="Earl A."/>
            <person name="Young S.K."/>
            <person name="Zeng Q."/>
            <person name="Koehrsen M."/>
            <person name="Alvarado L."/>
            <person name="Berlin A."/>
            <person name="Bochicchio J."/>
            <person name="Borenstein D."/>
            <person name="Chapman S.B."/>
            <person name="Chen Z."/>
            <person name="Engels R."/>
            <person name="Freedman E."/>
            <person name="Gellesch M."/>
            <person name="Goldberg J."/>
            <person name="Griggs A."/>
            <person name="Gujja S."/>
            <person name="Heilman E."/>
            <person name="Heiman D."/>
            <person name="Hepburn T."/>
            <person name="Howarth C."/>
            <person name="Jen D."/>
            <person name="Larson L."/>
            <person name="Lewis B."/>
            <person name="Mehta T."/>
            <person name="Park D."/>
            <person name="Pearson M."/>
            <person name="Roberts A."/>
            <person name="Saif S."/>
            <person name="Shea T."/>
            <person name="Shenoy N."/>
            <person name="Sisk P."/>
            <person name="Stolte C."/>
            <person name="Sykes S."/>
            <person name="Thomson T."/>
            <person name="Walk T."/>
            <person name="White J."/>
            <person name="Yandava C."/>
            <person name="Sibley C.D."/>
            <person name="Field T.R."/>
            <person name="Grinwis M."/>
            <person name="Eshaghurshan C.S."/>
            <person name="Surette M.G."/>
            <person name="Haas B."/>
            <person name="Nusbaum C."/>
            <person name="Birren B."/>
        </authorList>
    </citation>
    <scope>NUCLEOTIDE SEQUENCE [LARGE SCALE GENOMIC DNA]</scope>
    <source>
        <strain evidence="2">ATCC 700633</strain>
    </source>
</reference>
<dbReference type="HOGENOM" id="CLU_134863_2_1_9"/>
<proteinExistence type="predicted"/>
<keyword evidence="3" id="KW-1185">Reference proteome</keyword>
<organism evidence="2 3">
    <name type="scientific">Granulicatella elegans ATCC 700633</name>
    <dbReference type="NCBI Taxonomy" id="626369"/>
    <lineage>
        <taxon>Bacteria</taxon>
        <taxon>Bacillati</taxon>
        <taxon>Bacillota</taxon>
        <taxon>Bacilli</taxon>
        <taxon>Lactobacillales</taxon>
        <taxon>Carnobacteriaceae</taxon>
        <taxon>Granulicatella</taxon>
    </lineage>
</organism>
<dbReference type="PANTHER" id="PTHR40027">
    <property type="entry name" value="CELL DIVISION PROTEIN DIVIC"/>
    <property type="match status" value="1"/>
</dbReference>
<keyword evidence="1" id="KW-1133">Transmembrane helix</keyword>
<evidence type="ECO:0000313" key="3">
    <source>
        <dbReference type="Proteomes" id="UP000002939"/>
    </source>
</evidence>
<gene>
    <name evidence="2" type="ORF">HMPREF0446_01053</name>
</gene>
<name>D0BM50_9LACT</name>
<dbReference type="InterPro" id="IPR039076">
    <property type="entry name" value="DivIC"/>
</dbReference>
<evidence type="ECO:0000313" key="2">
    <source>
        <dbReference type="EMBL" id="EEW93065.1"/>
    </source>
</evidence>
<dbReference type="STRING" id="626369.HMPREF0446_01053"/>
<dbReference type="OrthoDB" id="2991180at2"/>
<dbReference type="EMBL" id="ACRF02000016">
    <property type="protein sequence ID" value="EEW93065.1"/>
    <property type="molecule type" value="Genomic_DNA"/>
</dbReference>